<reference evidence="3 4" key="1">
    <citation type="journal article" date="2017" name="ISME J.">
        <title>Potential for microbial H2 and metal transformations associated with novel bacteria and archaea in deep terrestrial subsurface sediments.</title>
        <authorList>
            <person name="Hernsdorf A.W."/>
            <person name="Amano Y."/>
            <person name="Miyakawa K."/>
            <person name="Ise K."/>
            <person name="Suzuki Y."/>
            <person name="Anantharaman K."/>
            <person name="Probst A."/>
            <person name="Burstein D."/>
            <person name="Thomas B.C."/>
            <person name="Banfield J.F."/>
        </authorList>
    </citation>
    <scope>NUCLEOTIDE SEQUENCE [LARGE SCALE GENOMIC DNA]</scope>
    <source>
        <strain evidence="3">HGW-Wallbacteria-1</strain>
    </source>
</reference>
<dbReference type="InterPro" id="IPR006321">
    <property type="entry name" value="PilT/PilU"/>
</dbReference>
<dbReference type="GO" id="GO:0016887">
    <property type="term" value="F:ATP hydrolysis activity"/>
    <property type="evidence" value="ECO:0007669"/>
    <property type="project" value="InterPro"/>
</dbReference>
<dbReference type="Gene3D" id="3.40.50.300">
    <property type="entry name" value="P-loop containing nucleotide triphosphate hydrolases"/>
    <property type="match status" value="1"/>
</dbReference>
<organism evidence="3 4">
    <name type="scientific">Candidatus Wallbacteria bacterium HGW-Wallbacteria-1</name>
    <dbReference type="NCBI Taxonomy" id="2013854"/>
    <lineage>
        <taxon>Bacteria</taxon>
        <taxon>Candidatus Walliibacteriota</taxon>
    </lineage>
</organism>
<feature type="domain" description="Bacterial type II secretion system protein E" evidence="2">
    <location>
        <begin position="191"/>
        <end position="205"/>
    </location>
</feature>
<comment type="similarity">
    <text evidence="1">Belongs to the GSP E family.</text>
</comment>
<dbReference type="Gene3D" id="3.30.450.90">
    <property type="match status" value="1"/>
</dbReference>
<protein>
    <submittedName>
        <fullName evidence="3">Type IV pili twitching motility protein PilT</fullName>
    </submittedName>
</protein>
<dbReference type="InterPro" id="IPR027417">
    <property type="entry name" value="P-loop_NTPase"/>
</dbReference>
<accession>A0A2N1PVK8</accession>
<evidence type="ECO:0000313" key="4">
    <source>
        <dbReference type="Proteomes" id="UP000233256"/>
    </source>
</evidence>
<dbReference type="SUPFAM" id="SSF52540">
    <property type="entry name" value="P-loop containing nucleoside triphosphate hydrolases"/>
    <property type="match status" value="1"/>
</dbReference>
<dbReference type="InterPro" id="IPR001482">
    <property type="entry name" value="T2SS/T4SS_dom"/>
</dbReference>
<dbReference type="Proteomes" id="UP000233256">
    <property type="component" value="Unassembled WGS sequence"/>
</dbReference>
<dbReference type="Pfam" id="PF00437">
    <property type="entry name" value="T2SSE"/>
    <property type="match status" value="1"/>
</dbReference>
<evidence type="ECO:0000313" key="3">
    <source>
        <dbReference type="EMBL" id="PKK92348.1"/>
    </source>
</evidence>
<dbReference type="InterPro" id="IPR050921">
    <property type="entry name" value="T4SS_GSP_E_ATPase"/>
</dbReference>
<dbReference type="NCBIfam" id="TIGR01420">
    <property type="entry name" value="pilT_fam"/>
    <property type="match status" value="1"/>
</dbReference>
<sequence length="346" mass="38988">MPDLFRLVVEEKGSDLHMSVGSPPVIRIHGKMVRTKLPPVDKEKMRHLLFGILNDEQREKLDRDWELDFSIPVPGLCRFRANIFFQKDGPAGVFRVIPTKIPTLAELHMPQILTDIARKHKGMVLVTGPTGNGKSTTLAAMVDLINSERHEHIITIEDPIEFSHNHKSCIVNQREVGQNTKSFSAALRSALREDPDIILVGELRDLETIQMALTAAETGHLVFGTLHTSSAYKTIDRVIDVFPPHQQEQIRVQLSETLQAVVAQQLIPTVSGDGRVCALEILMNSPAISNLIREGKTYQIFSVLQTSKQQGMQTMDQSLKDLMKHKKISYDEALKRATDKKSFERY</sequence>
<dbReference type="PANTHER" id="PTHR30486:SF6">
    <property type="entry name" value="TYPE IV PILUS RETRACTATION ATPASE PILT"/>
    <property type="match status" value="1"/>
</dbReference>
<dbReference type="EMBL" id="PGXC01000001">
    <property type="protein sequence ID" value="PKK92348.1"/>
    <property type="molecule type" value="Genomic_DNA"/>
</dbReference>
<name>A0A2N1PVK8_9BACT</name>
<dbReference type="PROSITE" id="PS00662">
    <property type="entry name" value="T2SP_E"/>
    <property type="match status" value="1"/>
</dbReference>
<evidence type="ECO:0000256" key="1">
    <source>
        <dbReference type="ARBA" id="ARBA00006611"/>
    </source>
</evidence>
<evidence type="ECO:0000259" key="2">
    <source>
        <dbReference type="PROSITE" id="PS00662"/>
    </source>
</evidence>
<dbReference type="AlphaFoldDB" id="A0A2N1PVK8"/>
<dbReference type="GO" id="GO:0005524">
    <property type="term" value="F:ATP binding"/>
    <property type="evidence" value="ECO:0007669"/>
    <property type="project" value="InterPro"/>
</dbReference>
<proteinExistence type="inferred from homology"/>
<comment type="caution">
    <text evidence="3">The sequence shown here is derived from an EMBL/GenBank/DDBJ whole genome shotgun (WGS) entry which is preliminary data.</text>
</comment>
<dbReference type="PANTHER" id="PTHR30486">
    <property type="entry name" value="TWITCHING MOTILITY PROTEIN PILT"/>
    <property type="match status" value="1"/>
</dbReference>
<gene>
    <name evidence="3" type="ORF">CVV64_01865</name>
</gene>
<dbReference type="CDD" id="cd01131">
    <property type="entry name" value="PilT"/>
    <property type="match status" value="1"/>
</dbReference>